<evidence type="ECO:0000256" key="10">
    <source>
        <dbReference type="PROSITE-ProRule" id="PRU00282"/>
    </source>
</evidence>
<evidence type="ECO:0000256" key="11">
    <source>
        <dbReference type="RuleBase" id="RU000488"/>
    </source>
</evidence>
<evidence type="ECO:0000256" key="9">
    <source>
        <dbReference type="ARBA" id="ARBA00023136"/>
    </source>
</evidence>
<evidence type="ECO:0000256" key="7">
    <source>
        <dbReference type="ARBA" id="ARBA00022989"/>
    </source>
</evidence>
<dbReference type="PANTHER" id="PTHR45928:SF1">
    <property type="entry name" value="RE38146P"/>
    <property type="match status" value="1"/>
</dbReference>
<evidence type="ECO:0008006" key="13">
    <source>
        <dbReference type="Google" id="ProtNLM"/>
    </source>
</evidence>
<comment type="subcellular location">
    <subcellularLocation>
        <location evidence="1">Mitochondrion inner membrane</location>
        <topology evidence="1">Multi-pass membrane protein</topology>
    </subcellularLocation>
</comment>
<keyword evidence="4 10" id="KW-0812">Transmembrane</keyword>
<comment type="similarity">
    <text evidence="2 11">Belongs to the mitochondrial carrier (TC 2.A.29) family.</text>
</comment>
<feature type="repeat" description="Solcar" evidence="10">
    <location>
        <begin position="1"/>
        <end position="93"/>
    </location>
</feature>
<dbReference type="SUPFAM" id="SSF103506">
    <property type="entry name" value="Mitochondrial carrier"/>
    <property type="match status" value="1"/>
</dbReference>
<keyword evidence="3 11" id="KW-0813">Transport</keyword>
<evidence type="ECO:0000256" key="5">
    <source>
        <dbReference type="ARBA" id="ARBA00022737"/>
    </source>
</evidence>
<keyword evidence="8" id="KW-0496">Mitochondrion</keyword>
<keyword evidence="9 10" id="KW-0472">Membrane</keyword>
<accession>A0A7S4EWJ9</accession>
<dbReference type="PROSITE" id="PS50920">
    <property type="entry name" value="SOLCAR"/>
    <property type="match status" value="3"/>
</dbReference>
<protein>
    <recommendedName>
        <fullName evidence="13">Mitochondrial carrier protein</fullName>
    </recommendedName>
</protein>
<dbReference type="Gene3D" id="1.50.40.10">
    <property type="entry name" value="Mitochondrial carrier domain"/>
    <property type="match status" value="2"/>
</dbReference>
<name>A0A7S4EWJ9_CHRCT</name>
<gene>
    <name evidence="12" type="ORF">PCAR00345_LOCUS10608</name>
</gene>
<dbReference type="GO" id="GO:0005743">
    <property type="term" value="C:mitochondrial inner membrane"/>
    <property type="evidence" value="ECO:0007669"/>
    <property type="project" value="UniProtKB-SubCell"/>
</dbReference>
<evidence type="ECO:0000256" key="3">
    <source>
        <dbReference type="ARBA" id="ARBA00022448"/>
    </source>
</evidence>
<dbReference type="InterPro" id="IPR023395">
    <property type="entry name" value="MCP_dom_sf"/>
</dbReference>
<dbReference type="AlphaFoldDB" id="A0A7S4EWJ9"/>
<dbReference type="PANTHER" id="PTHR45928">
    <property type="entry name" value="RE38146P"/>
    <property type="match status" value="1"/>
</dbReference>
<evidence type="ECO:0000256" key="8">
    <source>
        <dbReference type="ARBA" id="ARBA00023128"/>
    </source>
</evidence>
<sequence length="316" mass="33053">MSVLEGMLLPAIAGGVAVCFSHPLELIKTRLQLDNERVARGTARQYAGPIDCLIQTWRSAGIAGLQRGLGLGVVREVFFNAVRIGLFDPILLGVHAGTNLLRSGQVEVQDGSLRASPAPSAQERTAAGLICGGLGGCVVNPVEVLKTRMQAQGGSTGYQHGYTSVSSALAELVRKEGLAGCVQGMSTSILRGLLGPGSQLVAYNEMKAAAAARGVDTSAVSTHIGCALGSAAVSTLCVSPVDVVRTRLYNQPVGSQWYASGVDAALQLARTEGPFAFYKGALSHYLRLGPHMVLVFGFLEQLKSFRARAVSRKCGS</sequence>
<keyword evidence="6" id="KW-0999">Mitochondrion inner membrane</keyword>
<proteinExistence type="inferred from homology"/>
<dbReference type="Pfam" id="PF00153">
    <property type="entry name" value="Mito_carr"/>
    <property type="match status" value="3"/>
</dbReference>
<evidence type="ECO:0000313" key="12">
    <source>
        <dbReference type="EMBL" id="CAE0758014.1"/>
    </source>
</evidence>
<evidence type="ECO:0000256" key="6">
    <source>
        <dbReference type="ARBA" id="ARBA00022792"/>
    </source>
</evidence>
<dbReference type="InterPro" id="IPR018108">
    <property type="entry name" value="MCP_transmembrane"/>
</dbReference>
<dbReference type="EMBL" id="HBIZ01017072">
    <property type="protein sequence ID" value="CAE0758014.1"/>
    <property type="molecule type" value="Transcribed_RNA"/>
</dbReference>
<feature type="repeat" description="Solcar" evidence="10">
    <location>
        <begin position="119"/>
        <end position="209"/>
    </location>
</feature>
<evidence type="ECO:0000256" key="1">
    <source>
        <dbReference type="ARBA" id="ARBA00004448"/>
    </source>
</evidence>
<evidence type="ECO:0000256" key="2">
    <source>
        <dbReference type="ARBA" id="ARBA00006375"/>
    </source>
</evidence>
<evidence type="ECO:0000256" key="4">
    <source>
        <dbReference type="ARBA" id="ARBA00022692"/>
    </source>
</evidence>
<feature type="repeat" description="Solcar" evidence="10">
    <location>
        <begin position="218"/>
        <end position="305"/>
    </location>
</feature>
<dbReference type="InterPro" id="IPR051508">
    <property type="entry name" value="Mito_Carrier_Antiporter"/>
</dbReference>
<keyword evidence="7" id="KW-1133">Transmembrane helix</keyword>
<keyword evidence="5" id="KW-0677">Repeat</keyword>
<organism evidence="12">
    <name type="scientific">Chrysotila carterae</name>
    <name type="common">Marine alga</name>
    <name type="synonym">Syracosphaera carterae</name>
    <dbReference type="NCBI Taxonomy" id="13221"/>
    <lineage>
        <taxon>Eukaryota</taxon>
        <taxon>Haptista</taxon>
        <taxon>Haptophyta</taxon>
        <taxon>Prymnesiophyceae</taxon>
        <taxon>Isochrysidales</taxon>
        <taxon>Isochrysidaceae</taxon>
        <taxon>Chrysotila</taxon>
    </lineage>
</organism>
<reference evidence="12" key="1">
    <citation type="submission" date="2021-01" db="EMBL/GenBank/DDBJ databases">
        <authorList>
            <person name="Corre E."/>
            <person name="Pelletier E."/>
            <person name="Niang G."/>
            <person name="Scheremetjew M."/>
            <person name="Finn R."/>
            <person name="Kale V."/>
            <person name="Holt S."/>
            <person name="Cochrane G."/>
            <person name="Meng A."/>
            <person name="Brown T."/>
            <person name="Cohen L."/>
        </authorList>
    </citation>
    <scope>NUCLEOTIDE SEQUENCE</scope>
    <source>
        <strain evidence="12">CCMP645</strain>
    </source>
</reference>